<dbReference type="InterPro" id="IPR050750">
    <property type="entry name" value="C5-MTase"/>
</dbReference>
<dbReference type="AlphaFoldDB" id="A0A0F9QI28"/>
<dbReference type="GO" id="GO:0008168">
    <property type="term" value="F:methyltransferase activity"/>
    <property type="evidence" value="ECO:0007669"/>
    <property type="project" value="UniProtKB-KW"/>
</dbReference>
<keyword evidence="3" id="KW-0949">S-adenosyl-L-methionine</keyword>
<dbReference type="PROSITE" id="PS00094">
    <property type="entry name" value="C5_MTASE_1"/>
    <property type="match status" value="1"/>
</dbReference>
<dbReference type="InterPro" id="IPR001525">
    <property type="entry name" value="C5_MeTfrase"/>
</dbReference>
<keyword evidence="2" id="KW-0808">Transferase</keyword>
<protein>
    <recommendedName>
        <fullName evidence="5">DNA (cytosine-5-)-methyltransferase</fullName>
    </recommendedName>
</protein>
<proteinExistence type="predicted"/>
<dbReference type="InterPro" id="IPR018117">
    <property type="entry name" value="C5_DNA_meth_AS"/>
</dbReference>
<dbReference type="Pfam" id="PF00145">
    <property type="entry name" value="DNA_methylase"/>
    <property type="match status" value="1"/>
</dbReference>
<dbReference type="PRINTS" id="PR00105">
    <property type="entry name" value="C5METTRFRASE"/>
</dbReference>
<dbReference type="PANTHER" id="PTHR46098:SF1">
    <property type="entry name" value="TRNA (CYTOSINE(38)-C(5))-METHYLTRANSFERASE"/>
    <property type="match status" value="1"/>
</dbReference>
<dbReference type="PROSITE" id="PS51679">
    <property type="entry name" value="SAM_MT_C5"/>
    <property type="match status" value="1"/>
</dbReference>
<accession>A0A0F9QI28</accession>
<dbReference type="EMBL" id="LAZR01003994">
    <property type="protein sequence ID" value="KKN12776.1"/>
    <property type="molecule type" value="Genomic_DNA"/>
</dbReference>
<dbReference type="GO" id="GO:0032259">
    <property type="term" value="P:methylation"/>
    <property type="evidence" value="ECO:0007669"/>
    <property type="project" value="UniProtKB-KW"/>
</dbReference>
<reference evidence="4" key="1">
    <citation type="journal article" date="2015" name="Nature">
        <title>Complex archaea that bridge the gap between prokaryotes and eukaryotes.</title>
        <authorList>
            <person name="Spang A."/>
            <person name="Saw J.H."/>
            <person name="Jorgensen S.L."/>
            <person name="Zaremba-Niedzwiedzka K."/>
            <person name="Martijn J."/>
            <person name="Lind A.E."/>
            <person name="van Eijk R."/>
            <person name="Schleper C."/>
            <person name="Guy L."/>
            <person name="Ettema T.J."/>
        </authorList>
    </citation>
    <scope>NUCLEOTIDE SEQUENCE</scope>
</reference>
<organism evidence="4">
    <name type="scientific">marine sediment metagenome</name>
    <dbReference type="NCBI Taxonomy" id="412755"/>
    <lineage>
        <taxon>unclassified sequences</taxon>
        <taxon>metagenomes</taxon>
        <taxon>ecological metagenomes</taxon>
    </lineage>
</organism>
<comment type="caution">
    <text evidence="4">The sequence shown here is derived from an EMBL/GenBank/DDBJ whole genome shotgun (WGS) entry which is preliminary data.</text>
</comment>
<dbReference type="NCBIfam" id="TIGR00675">
    <property type="entry name" value="dcm"/>
    <property type="match status" value="1"/>
</dbReference>
<evidence type="ECO:0000256" key="1">
    <source>
        <dbReference type="ARBA" id="ARBA00022603"/>
    </source>
</evidence>
<dbReference type="SUPFAM" id="SSF53335">
    <property type="entry name" value="S-adenosyl-L-methionine-dependent methyltransferases"/>
    <property type="match status" value="1"/>
</dbReference>
<dbReference type="Gene3D" id="3.40.50.150">
    <property type="entry name" value="Vaccinia Virus protein VP39"/>
    <property type="match status" value="1"/>
</dbReference>
<sequence>MRTRYPLKELSLFTGAGGGILGSKLLGWRLVGCVEWDDYCQRVLRQRMEDNLIERAPIFSDIRAFINEEYAKAYQDMVDIITAGFPCQPFSIAGKNKGEDDPRNMWPATIECIRIIRPTLVFLENVPNLLYHSYIRTIFRDLAESGYDVRWRVLSAREVGAPIERKRLWILGSNKRKHVQIQIHKRTTIKVKFWDDEIRTGLQNVKTSWLMAHNFVDSNSNGLAKGLDEVRAIGNGQVPCQMARAWELLSKDI</sequence>
<evidence type="ECO:0000256" key="2">
    <source>
        <dbReference type="ARBA" id="ARBA00022679"/>
    </source>
</evidence>
<gene>
    <name evidence="4" type="ORF">LCGC14_1013150</name>
</gene>
<name>A0A0F9QI28_9ZZZZ</name>
<evidence type="ECO:0008006" key="5">
    <source>
        <dbReference type="Google" id="ProtNLM"/>
    </source>
</evidence>
<evidence type="ECO:0000313" key="4">
    <source>
        <dbReference type="EMBL" id="KKN12776.1"/>
    </source>
</evidence>
<dbReference type="PANTHER" id="PTHR46098">
    <property type="entry name" value="TRNA (CYTOSINE(38)-C(5))-METHYLTRANSFERASE"/>
    <property type="match status" value="1"/>
</dbReference>
<keyword evidence="1" id="KW-0489">Methyltransferase</keyword>
<dbReference type="InterPro" id="IPR029063">
    <property type="entry name" value="SAM-dependent_MTases_sf"/>
</dbReference>
<evidence type="ECO:0000256" key="3">
    <source>
        <dbReference type="ARBA" id="ARBA00022691"/>
    </source>
</evidence>